<evidence type="ECO:0000313" key="2">
    <source>
        <dbReference type="EMBL" id="KYN22917.1"/>
    </source>
</evidence>
<evidence type="ECO:0000313" key="3">
    <source>
        <dbReference type="Proteomes" id="UP000078492"/>
    </source>
</evidence>
<feature type="compositionally biased region" description="Basic and acidic residues" evidence="1">
    <location>
        <begin position="95"/>
        <end position="130"/>
    </location>
</feature>
<accession>A0A195EDN1</accession>
<sequence length="130" mass="15221">MQKRDATKEKLARLVGNTWNVRTRSRMVFYECICVCTYLYVCMPRESSVMNLKSQDCIRLARPHTSFEIVSRFVKNKVPVTNILEASRIGRRPRERQGEKEPKEETERKKEGDLGSDASRERVPFLPARE</sequence>
<organism evidence="2 3">
    <name type="scientific">Trachymyrmex cornetzi</name>
    <dbReference type="NCBI Taxonomy" id="471704"/>
    <lineage>
        <taxon>Eukaryota</taxon>
        <taxon>Metazoa</taxon>
        <taxon>Ecdysozoa</taxon>
        <taxon>Arthropoda</taxon>
        <taxon>Hexapoda</taxon>
        <taxon>Insecta</taxon>
        <taxon>Pterygota</taxon>
        <taxon>Neoptera</taxon>
        <taxon>Endopterygota</taxon>
        <taxon>Hymenoptera</taxon>
        <taxon>Apocrita</taxon>
        <taxon>Aculeata</taxon>
        <taxon>Formicoidea</taxon>
        <taxon>Formicidae</taxon>
        <taxon>Myrmicinae</taxon>
        <taxon>Trachymyrmex</taxon>
    </lineage>
</organism>
<protein>
    <submittedName>
        <fullName evidence="2">Uncharacterized protein</fullName>
    </submittedName>
</protein>
<proteinExistence type="predicted"/>
<dbReference type="EMBL" id="KQ979074">
    <property type="protein sequence ID" value="KYN22917.1"/>
    <property type="molecule type" value="Genomic_DNA"/>
</dbReference>
<reference evidence="2 3" key="1">
    <citation type="submission" date="2015-09" db="EMBL/GenBank/DDBJ databases">
        <title>Trachymyrmex cornetzi WGS genome.</title>
        <authorList>
            <person name="Nygaard S."/>
            <person name="Hu H."/>
            <person name="Boomsma J."/>
            <person name="Zhang G."/>
        </authorList>
    </citation>
    <scope>NUCLEOTIDE SEQUENCE [LARGE SCALE GENOMIC DNA]</scope>
    <source>
        <strain evidence="2">Tcor2-1</strain>
        <tissue evidence="2">Whole body</tissue>
    </source>
</reference>
<dbReference type="AlphaFoldDB" id="A0A195EDN1"/>
<name>A0A195EDN1_9HYME</name>
<feature type="region of interest" description="Disordered" evidence="1">
    <location>
        <begin position="85"/>
        <end position="130"/>
    </location>
</feature>
<evidence type="ECO:0000256" key="1">
    <source>
        <dbReference type="SAM" id="MobiDB-lite"/>
    </source>
</evidence>
<gene>
    <name evidence="2" type="ORF">ALC57_04700</name>
</gene>
<dbReference type="Proteomes" id="UP000078492">
    <property type="component" value="Unassembled WGS sequence"/>
</dbReference>
<keyword evidence="3" id="KW-1185">Reference proteome</keyword>